<comment type="caution">
    <text evidence="2">The sequence shown here is derived from an EMBL/GenBank/DDBJ whole genome shotgun (WGS) entry which is preliminary data.</text>
</comment>
<evidence type="ECO:0000313" key="2">
    <source>
        <dbReference type="EMBL" id="KAJ1178743.1"/>
    </source>
</evidence>
<dbReference type="EMBL" id="JANPWB010000006">
    <property type="protein sequence ID" value="KAJ1178743.1"/>
    <property type="molecule type" value="Genomic_DNA"/>
</dbReference>
<dbReference type="Proteomes" id="UP001066276">
    <property type="component" value="Chromosome 3_2"/>
</dbReference>
<evidence type="ECO:0000313" key="3">
    <source>
        <dbReference type="Proteomes" id="UP001066276"/>
    </source>
</evidence>
<accession>A0AAV7TQ56</accession>
<reference evidence="2" key="1">
    <citation type="journal article" date="2022" name="bioRxiv">
        <title>Sequencing and chromosome-scale assembly of the giantPleurodeles waltlgenome.</title>
        <authorList>
            <person name="Brown T."/>
            <person name="Elewa A."/>
            <person name="Iarovenko S."/>
            <person name="Subramanian E."/>
            <person name="Araus A.J."/>
            <person name="Petzold A."/>
            <person name="Susuki M."/>
            <person name="Suzuki K.-i.T."/>
            <person name="Hayashi T."/>
            <person name="Toyoda A."/>
            <person name="Oliveira C."/>
            <person name="Osipova E."/>
            <person name="Leigh N.D."/>
            <person name="Simon A."/>
            <person name="Yun M.H."/>
        </authorList>
    </citation>
    <scope>NUCLEOTIDE SEQUENCE</scope>
    <source>
        <strain evidence="2">20211129_DDA</strain>
        <tissue evidence="2">Liver</tissue>
    </source>
</reference>
<evidence type="ECO:0000256" key="1">
    <source>
        <dbReference type="SAM" id="MobiDB-lite"/>
    </source>
</evidence>
<name>A0AAV7TQ56_PLEWA</name>
<organism evidence="2 3">
    <name type="scientific">Pleurodeles waltl</name>
    <name type="common">Iberian ribbed newt</name>
    <dbReference type="NCBI Taxonomy" id="8319"/>
    <lineage>
        <taxon>Eukaryota</taxon>
        <taxon>Metazoa</taxon>
        <taxon>Chordata</taxon>
        <taxon>Craniata</taxon>
        <taxon>Vertebrata</taxon>
        <taxon>Euteleostomi</taxon>
        <taxon>Amphibia</taxon>
        <taxon>Batrachia</taxon>
        <taxon>Caudata</taxon>
        <taxon>Salamandroidea</taxon>
        <taxon>Salamandridae</taxon>
        <taxon>Pleurodelinae</taxon>
        <taxon>Pleurodeles</taxon>
    </lineage>
</organism>
<proteinExistence type="predicted"/>
<dbReference type="AlphaFoldDB" id="A0AAV7TQ56"/>
<keyword evidence="3" id="KW-1185">Reference proteome</keyword>
<protein>
    <submittedName>
        <fullName evidence="2">Uncharacterized protein</fullName>
    </submittedName>
</protein>
<feature type="compositionally biased region" description="Basic residues" evidence="1">
    <location>
        <begin position="68"/>
        <end position="81"/>
    </location>
</feature>
<gene>
    <name evidence="2" type="ORF">NDU88_003985</name>
</gene>
<feature type="region of interest" description="Disordered" evidence="1">
    <location>
        <begin position="59"/>
        <end position="81"/>
    </location>
</feature>
<sequence>MNNSACLLGTKACTARGVNLTPRQQINSVRVSKRNASDRCWEMQQEELDERVATATKMLKSNKTMPTKARRRNKKKISSRK</sequence>